<accession>A0A075LU83</accession>
<dbReference type="RefSeq" id="WP_038564310.1">
    <property type="nucleotide sequence ID" value="NZ_CP008876.1"/>
</dbReference>
<dbReference type="Pfam" id="PF24711">
    <property type="entry name" value="YxiG"/>
    <property type="match status" value="1"/>
</dbReference>
<evidence type="ECO:0000313" key="2">
    <source>
        <dbReference type="Proteomes" id="UP000027980"/>
    </source>
</evidence>
<gene>
    <name evidence="1" type="ORF">GZ22_15870</name>
</gene>
<dbReference type="Proteomes" id="UP000027980">
    <property type="component" value="Chromosome"/>
</dbReference>
<dbReference type="KEGG" id="tap:GZ22_15870"/>
<dbReference type="GeneID" id="34220529"/>
<dbReference type="HOGENOM" id="CLU_1785952_0_0_9"/>
<protein>
    <submittedName>
        <fullName evidence="1">Uncharacterized protein</fullName>
    </submittedName>
</protein>
<sequence length="145" mass="16613">MNLKKLSIILNYLDGGGEIVVFDYDFLQKSLKLVVKVFEDNVEQVFSIIFKNISSLYINNGPGESRLDFDLVSDVRFWELSSIGYIKEGVGQSLYSSNGLFDDYGSNANFFLEIHNTLILLESHLLEINEEQYIIPYLDLQKGKQ</sequence>
<name>A0A075LU83_9BACI</name>
<dbReference type="OrthoDB" id="1953602at2"/>
<organism evidence="1 2">
    <name type="scientific">Terribacillus saccharophilus</name>
    <dbReference type="NCBI Taxonomy" id="361277"/>
    <lineage>
        <taxon>Bacteria</taxon>
        <taxon>Bacillati</taxon>
        <taxon>Bacillota</taxon>
        <taxon>Bacilli</taxon>
        <taxon>Bacillales</taxon>
        <taxon>Bacillaceae</taxon>
        <taxon>Terribacillus</taxon>
    </lineage>
</organism>
<dbReference type="AlphaFoldDB" id="A0A075LU83"/>
<proteinExistence type="predicted"/>
<reference evidence="1 2" key="1">
    <citation type="submission" date="2014-07" db="EMBL/GenBank/DDBJ databases">
        <title>Complete genome sequence of a moderately halophilic bacterium Terribacillus aidingensis MP602, isolated from Cryptomeria fortunei in Tianmu mountain in China.</title>
        <authorList>
            <person name="Wang Y."/>
            <person name="Lu P."/>
            <person name="Zhang L."/>
        </authorList>
    </citation>
    <scope>NUCLEOTIDE SEQUENCE [LARGE SCALE GENOMIC DNA]</scope>
    <source>
        <strain evidence="1 2">MP602</strain>
    </source>
</reference>
<dbReference type="EMBL" id="CP008876">
    <property type="protein sequence ID" value="AIF67963.1"/>
    <property type="molecule type" value="Genomic_DNA"/>
</dbReference>
<evidence type="ECO:0000313" key="1">
    <source>
        <dbReference type="EMBL" id="AIF67963.1"/>
    </source>
</evidence>
<dbReference type="InterPro" id="IPR057808">
    <property type="entry name" value="YxiG"/>
</dbReference>